<accession>A0A1H5VZF5</accession>
<dbReference type="AlphaFoldDB" id="A0A1H5VZF5"/>
<evidence type="ECO:0000313" key="2">
    <source>
        <dbReference type="EMBL" id="SEF92408.1"/>
    </source>
</evidence>
<dbReference type="Pfam" id="PF11157">
    <property type="entry name" value="DUF2937"/>
    <property type="match status" value="1"/>
</dbReference>
<organism evidence="2 3">
    <name type="scientific">Thalassococcus halodurans</name>
    <dbReference type="NCBI Taxonomy" id="373675"/>
    <lineage>
        <taxon>Bacteria</taxon>
        <taxon>Pseudomonadati</taxon>
        <taxon>Pseudomonadota</taxon>
        <taxon>Alphaproteobacteria</taxon>
        <taxon>Rhodobacterales</taxon>
        <taxon>Roseobacteraceae</taxon>
        <taxon>Thalassococcus</taxon>
    </lineage>
</organism>
<evidence type="ECO:0008006" key="4">
    <source>
        <dbReference type="Google" id="ProtNLM"/>
    </source>
</evidence>
<dbReference type="EMBL" id="FNUZ01000002">
    <property type="protein sequence ID" value="SEF92408.1"/>
    <property type="molecule type" value="Genomic_DNA"/>
</dbReference>
<reference evidence="2 3" key="1">
    <citation type="submission" date="2016-10" db="EMBL/GenBank/DDBJ databases">
        <authorList>
            <person name="de Groot N.N."/>
        </authorList>
    </citation>
    <scope>NUCLEOTIDE SEQUENCE [LARGE SCALE GENOMIC DNA]</scope>
    <source>
        <strain evidence="2 3">DSM 26915</strain>
    </source>
</reference>
<keyword evidence="3" id="KW-1185">Reference proteome</keyword>
<protein>
    <recommendedName>
        <fullName evidence="4">DUF2937 family protein</fullName>
    </recommendedName>
</protein>
<keyword evidence="1" id="KW-0812">Transmembrane</keyword>
<evidence type="ECO:0000256" key="1">
    <source>
        <dbReference type="SAM" id="Phobius"/>
    </source>
</evidence>
<feature type="transmembrane region" description="Helical" evidence="1">
    <location>
        <begin position="134"/>
        <end position="154"/>
    </location>
</feature>
<evidence type="ECO:0000313" key="3">
    <source>
        <dbReference type="Proteomes" id="UP000236752"/>
    </source>
</evidence>
<sequence length="168" mass="18031">MIARTLVLVAGFGGAVGFSQFPEFSQQYTQRLGGTVDELQRVVAEFDADAAKLNLTRDEAIDQLSQGGAFGAARADSMSANFQRLSDLSADLNALQGAGPFTRASLLPHLTDPVLMERTWDSYKPAVPVTFEGGTFAALGFGIGAFMLAILNGFSRRIGRLFRRPKPA</sequence>
<dbReference type="OrthoDB" id="193051at2"/>
<dbReference type="Proteomes" id="UP000236752">
    <property type="component" value="Unassembled WGS sequence"/>
</dbReference>
<name>A0A1H5VZF5_9RHOB</name>
<keyword evidence="1" id="KW-1133">Transmembrane helix</keyword>
<gene>
    <name evidence="2" type="ORF">SAMN04488045_1242</name>
</gene>
<proteinExistence type="predicted"/>
<keyword evidence="1" id="KW-0472">Membrane</keyword>
<dbReference type="RefSeq" id="WP_103909608.1">
    <property type="nucleotide sequence ID" value="NZ_FNUZ01000002.1"/>
</dbReference>
<dbReference type="InterPro" id="IPR022584">
    <property type="entry name" value="DUF2937"/>
</dbReference>